<dbReference type="Proteomes" id="UP000014249">
    <property type="component" value="Unassembled WGS sequence"/>
</dbReference>
<dbReference type="Pfam" id="PF02645">
    <property type="entry name" value="DegV"/>
    <property type="match status" value="1"/>
</dbReference>
<gene>
    <name evidence="3" type="ORF">Lpp77_09611</name>
</gene>
<evidence type="ECO:0000256" key="1">
    <source>
        <dbReference type="ARBA" id="ARBA00003238"/>
    </source>
</evidence>
<dbReference type="PANTHER" id="PTHR33434">
    <property type="entry name" value="DEGV DOMAIN-CONTAINING PROTEIN DR_1986-RELATED"/>
    <property type="match status" value="1"/>
</dbReference>
<proteinExistence type="predicted"/>
<feature type="non-terminal residue" evidence="3">
    <location>
        <position position="1"/>
    </location>
</feature>
<dbReference type="GO" id="GO:0008289">
    <property type="term" value="F:lipid binding"/>
    <property type="evidence" value="ECO:0007669"/>
    <property type="project" value="UniProtKB-KW"/>
</dbReference>
<dbReference type="InterPro" id="IPR003797">
    <property type="entry name" value="DegV"/>
</dbReference>
<dbReference type="InterPro" id="IPR043168">
    <property type="entry name" value="DegV_C"/>
</dbReference>
<organism evidence="3 4">
    <name type="scientific">Lacticaseibacillus paracasei subsp. paracasei CNCM I-4270</name>
    <dbReference type="NCBI Taxonomy" id="1256202"/>
    <lineage>
        <taxon>Bacteria</taxon>
        <taxon>Bacillati</taxon>
        <taxon>Bacillota</taxon>
        <taxon>Bacilli</taxon>
        <taxon>Lactobacillales</taxon>
        <taxon>Lactobacillaceae</taxon>
        <taxon>Lacticaseibacillus</taxon>
    </lineage>
</organism>
<dbReference type="Gene3D" id="3.30.1180.10">
    <property type="match status" value="1"/>
</dbReference>
<evidence type="ECO:0000256" key="2">
    <source>
        <dbReference type="ARBA" id="ARBA00023121"/>
    </source>
</evidence>
<evidence type="ECO:0008006" key="5">
    <source>
        <dbReference type="Google" id="ProtNLM"/>
    </source>
</evidence>
<dbReference type="InterPro" id="IPR050270">
    <property type="entry name" value="DegV_domain_contain"/>
</dbReference>
<evidence type="ECO:0000313" key="3">
    <source>
        <dbReference type="EMBL" id="EPC53191.1"/>
    </source>
</evidence>
<comment type="caution">
    <text evidence="3">The sequence shown here is derived from an EMBL/GenBank/DDBJ whole genome shotgun (WGS) entry which is preliminary data.</text>
</comment>
<dbReference type="NCBIfam" id="TIGR00762">
    <property type="entry name" value="DegV"/>
    <property type="match status" value="1"/>
</dbReference>
<dbReference type="AlphaFoldDB" id="A0A8E0MAG1"/>
<accession>A0A8E0MAG1</accession>
<dbReference type="PANTHER" id="PTHR33434:SF2">
    <property type="entry name" value="FATTY ACID-BINDING PROTEIN TM_1468"/>
    <property type="match status" value="1"/>
</dbReference>
<dbReference type="EMBL" id="ANJX01000259">
    <property type="protein sequence ID" value="EPC53191.1"/>
    <property type="molecule type" value="Genomic_DNA"/>
</dbReference>
<sequence>IGIGSGIQAAYAASLINAGESFQDVIAKVRASIVKSRIYFYVPTLKYLSAGGRIGRVAGLVGSVLHIKPVISCDPEGVYYPLFKARSEDKAIRKLVEQVKTDCLNSAHYRLGVAHGQNPALVKKLAEKLREVTGRPVDFIGEISPSLGVHTGPGLIGATIQSY</sequence>
<evidence type="ECO:0000313" key="4">
    <source>
        <dbReference type="Proteomes" id="UP000014249"/>
    </source>
</evidence>
<reference evidence="3 4" key="1">
    <citation type="journal article" date="2013" name="PLoS ONE">
        <title>Lactobacillus paracasei comparative genomics: towards species pan-genome definition and exploitation of diversity.</title>
        <authorList>
            <person name="Smokvina T."/>
            <person name="Wels M."/>
            <person name="Polka J."/>
            <person name="Chervaux C."/>
            <person name="Brisse S."/>
            <person name="Boekhorst J."/>
            <person name="van Hylckama Vlieg J.E."/>
            <person name="Siezen R.J."/>
        </authorList>
    </citation>
    <scope>NUCLEOTIDE SEQUENCE [LARGE SCALE GENOMIC DNA]</scope>
    <source>
        <strain evidence="3 4">CNCM I-4270</strain>
    </source>
</reference>
<name>A0A8E0MAG1_LACPA</name>
<protein>
    <recommendedName>
        <fullName evidence="5">DegV family protein</fullName>
    </recommendedName>
</protein>
<dbReference type="PROSITE" id="PS51482">
    <property type="entry name" value="DEGV"/>
    <property type="match status" value="1"/>
</dbReference>
<keyword evidence="2" id="KW-0446">Lipid-binding</keyword>
<dbReference type="SUPFAM" id="SSF82549">
    <property type="entry name" value="DAK1/DegV-like"/>
    <property type="match status" value="1"/>
</dbReference>
<comment type="function">
    <text evidence="1">May bind long-chain fatty acids, such as palmitate, and may play a role in lipid transport or fatty acid metabolism.</text>
</comment>